<sequence length="422" mass="45790">MTAGARRFPKGVNAGFSALLQLVKITEGLSHAGLQQELAQKVLVAVDSCQAQVQGCVKLLLEALALSKQQHSPELALDSAWALNELAQKSNVVSGWILGCGSTSLLRECLIVYCDRRDTVEICTWLVGKTGGLKGLLSLLRGDPALPQQVVVRVFDIICKDSSFWRDKDGPIEEAGQLLRCAAEAAKFAAQQGPRQLLEAKDAMRKFLEKAVQKDEEGWRLLNRMPASSCATPPSSDAEQEQAPIAPQMKKQKTEGDDDMAAAQEESETAGMEVDSGALSPRVPLAPSGDEAPRRDFNSPVRPSLAGLSEQGTSGGSWDEVPEVVAGTHPRGATATHVMHLVDQDLRTVGCGWSITPQRAQHLSPEDYAAEPAKYVQCSRCFRYYSLPEDWEEAHADTSHVDTLSDKEAIQLPFIRKVAQPP</sequence>
<protein>
    <submittedName>
        <fullName evidence="2">Uncharacterized protein</fullName>
    </submittedName>
</protein>
<reference evidence="2" key="1">
    <citation type="submission" date="2023-08" db="EMBL/GenBank/DDBJ databases">
        <authorList>
            <person name="Chen Y."/>
            <person name="Shah S."/>
            <person name="Dougan E. K."/>
            <person name="Thang M."/>
            <person name="Chan C."/>
        </authorList>
    </citation>
    <scope>NUCLEOTIDE SEQUENCE</scope>
</reference>
<dbReference type="AlphaFoldDB" id="A0AA36HU02"/>
<keyword evidence="3" id="KW-1185">Reference proteome</keyword>
<feature type="compositionally biased region" description="Acidic residues" evidence="1">
    <location>
        <begin position="256"/>
        <end position="268"/>
    </location>
</feature>
<evidence type="ECO:0000256" key="1">
    <source>
        <dbReference type="SAM" id="MobiDB-lite"/>
    </source>
</evidence>
<comment type="caution">
    <text evidence="2">The sequence shown here is derived from an EMBL/GenBank/DDBJ whole genome shotgun (WGS) entry which is preliminary data.</text>
</comment>
<feature type="region of interest" description="Disordered" evidence="1">
    <location>
        <begin position="226"/>
        <end position="321"/>
    </location>
</feature>
<evidence type="ECO:0000313" key="2">
    <source>
        <dbReference type="EMBL" id="CAJ1375311.1"/>
    </source>
</evidence>
<dbReference type="Proteomes" id="UP001178507">
    <property type="component" value="Unassembled WGS sequence"/>
</dbReference>
<dbReference type="EMBL" id="CAUJNA010000313">
    <property type="protein sequence ID" value="CAJ1375311.1"/>
    <property type="molecule type" value="Genomic_DNA"/>
</dbReference>
<name>A0AA36HU02_9DINO</name>
<proteinExistence type="predicted"/>
<gene>
    <name evidence="2" type="ORF">EVOR1521_LOCUS4615</name>
</gene>
<accession>A0AA36HU02</accession>
<organism evidence="2 3">
    <name type="scientific">Effrenium voratum</name>
    <dbReference type="NCBI Taxonomy" id="2562239"/>
    <lineage>
        <taxon>Eukaryota</taxon>
        <taxon>Sar</taxon>
        <taxon>Alveolata</taxon>
        <taxon>Dinophyceae</taxon>
        <taxon>Suessiales</taxon>
        <taxon>Symbiodiniaceae</taxon>
        <taxon>Effrenium</taxon>
    </lineage>
</organism>
<evidence type="ECO:0000313" key="3">
    <source>
        <dbReference type="Proteomes" id="UP001178507"/>
    </source>
</evidence>